<evidence type="ECO:0000256" key="8">
    <source>
        <dbReference type="ARBA" id="ARBA00022882"/>
    </source>
</evidence>
<feature type="transmembrane region" description="Helical" evidence="15">
    <location>
        <begin position="768"/>
        <end position="790"/>
    </location>
</feature>
<dbReference type="PANTHER" id="PTHR45628">
    <property type="entry name" value="VOLTAGE-DEPENDENT CALCIUM CHANNEL TYPE A SUBUNIT ALPHA-1"/>
    <property type="match status" value="1"/>
</dbReference>
<dbReference type="PANTHER" id="PTHR45628:SF7">
    <property type="entry name" value="VOLTAGE-DEPENDENT CALCIUM CHANNEL TYPE A SUBUNIT ALPHA-1"/>
    <property type="match status" value="1"/>
</dbReference>
<keyword evidence="13" id="KW-0407">Ion channel</keyword>
<protein>
    <recommendedName>
        <fullName evidence="16">Ion transport domain-containing protein</fullName>
    </recommendedName>
</protein>
<evidence type="ECO:0000256" key="1">
    <source>
        <dbReference type="ARBA" id="ARBA00004141"/>
    </source>
</evidence>
<evidence type="ECO:0000256" key="2">
    <source>
        <dbReference type="ARBA" id="ARBA00022448"/>
    </source>
</evidence>
<feature type="transmembrane region" description="Helical" evidence="15">
    <location>
        <begin position="1613"/>
        <end position="1632"/>
    </location>
</feature>
<dbReference type="OrthoDB" id="431720at2759"/>
<dbReference type="SUPFAM" id="SSF81324">
    <property type="entry name" value="Voltage-gated potassium channels"/>
    <property type="match status" value="4"/>
</dbReference>
<dbReference type="GO" id="GO:0008331">
    <property type="term" value="F:high voltage-gated calcium channel activity"/>
    <property type="evidence" value="ECO:0007669"/>
    <property type="project" value="TreeGrafter"/>
</dbReference>
<dbReference type="Pfam" id="PF00520">
    <property type="entry name" value="Ion_trans"/>
    <property type="match status" value="5"/>
</dbReference>
<keyword evidence="4" id="KW-0107">Calcium channel</keyword>
<accession>A0A8J2S5I1</accession>
<evidence type="ECO:0000256" key="13">
    <source>
        <dbReference type="ARBA" id="ARBA00023303"/>
    </source>
</evidence>
<keyword evidence="6" id="KW-0677">Repeat</keyword>
<keyword evidence="12" id="KW-0325">Glycoprotein</keyword>
<keyword evidence="3" id="KW-0109">Calcium transport</keyword>
<reference evidence="17" key="1">
    <citation type="submission" date="2021-11" db="EMBL/GenBank/DDBJ databases">
        <authorList>
            <consortium name="Genoscope - CEA"/>
            <person name="William W."/>
        </authorList>
    </citation>
    <scope>NUCLEOTIDE SEQUENCE</scope>
</reference>
<evidence type="ECO:0000256" key="7">
    <source>
        <dbReference type="ARBA" id="ARBA00022837"/>
    </source>
</evidence>
<feature type="domain" description="Ion transport" evidence="16">
    <location>
        <begin position="511"/>
        <end position="587"/>
    </location>
</feature>
<dbReference type="Proteomes" id="UP000789595">
    <property type="component" value="Unassembled WGS sequence"/>
</dbReference>
<evidence type="ECO:0000259" key="16">
    <source>
        <dbReference type="Pfam" id="PF00520"/>
    </source>
</evidence>
<feature type="transmembrane region" description="Helical" evidence="15">
    <location>
        <begin position="671"/>
        <end position="689"/>
    </location>
</feature>
<keyword evidence="7" id="KW-0106">Calcium</keyword>
<keyword evidence="18" id="KW-1185">Reference proteome</keyword>
<feature type="transmembrane region" description="Helical" evidence="15">
    <location>
        <begin position="1398"/>
        <end position="1421"/>
    </location>
</feature>
<feature type="transmembrane region" description="Helical" evidence="15">
    <location>
        <begin position="187"/>
        <end position="220"/>
    </location>
</feature>
<keyword evidence="11 15" id="KW-0472">Membrane</keyword>
<evidence type="ECO:0000256" key="3">
    <source>
        <dbReference type="ARBA" id="ARBA00022568"/>
    </source>
</evidence>
<feature type="transmembrane region" description="Helical" evidence="15">
    <location>
        <begin position="1517"/>
        <end position="1535"/>
    </location>
</feature>
<feature type="transmembrane region" description="Helical" evidence="15">
    <location>
        <begin position="524"/>
        <end position="545"/>
    </location>
</feature>
<feature type="transmembrane region" description="Helical" evidence="15">
    <location>
        <begin position="1031"/>
        <end position="1054"/>
    </location>
</feature>
<sequence length="1958" mass="217180">MASKVAPEGGIQEFLEYEKEDAKYPALARTSCGFMKRSHPLRKWCIAVMRSRTFDAVIMFFIITNSIVMAMSDYRVKCLGRNDKQGATFGQPDPSRCWQNTFGDFTNRWVFGIVFIIEMVIKMVAMGLFSGENTYFKDAWCWLDFICVLAYVVGQMGLNVGGLMGIKALRLLRPLKSVNKFPALKKIVVAFTTSIEPLFVTMVMLCFLLFVISIACMQFFKGAMHYRCRLTPYPTRVPATWYENPKNWERTGFPGCPNNDNRGRAAVPCIKKEYYPHLDDDGEDVEFETYAALMQAIAVADHDATTTPPKIITNAEIDALLAAGATFGWPASDTDPALLNVNTWACTDDVDFPGPAGLPVEDTYSTDHYKNYDDGGTGLGAADPAAAKYWSKPKRCLWLVNQDDVRPCASRSNEIFGMGGMHKCYNREDQEAMGGKGTYCGSNYDPFGQVRFEKAPLVGKAVYLAQCDPMASGTSASADGKSSTCDTVPIQLDDWSRFSTGLFKTLYPEFEGDLNFGYTNFDNMFSAFVTLFQAVTMEGWTIIMYHMMDAAWPAISVFLFVTLFAVGSMLILNLVLGAIVGALDDEEDAEVEAEIEAKLAAEEHARGEVEEAAGDGPPPKKYRDTLTGPRARLYDVVNGDAFTAFIYVAILVNTVVLIMDDYPRPPEYSQAMSMMNFLLALVFLVEMVLKWVAMGLSYFEDPFNNFDCAIVWISVVTMLCAWSEAGFGGGAISAFRCFRVFRLLKVLKTCLPNLMVLLSTVGETAREIAPFLVLLSLMVFIFGLLGMMFFANQLRFDGNTDAKIAFSVFDYGTKAAKEAHEGRMKVNAGWGETGRDSTKVSAVWLDAAPGLDLGWGSFDDFCISMIAIFGILTGESWNAVMYDLMRGAHPIGGVLYMLLTIMILAFFVMNMFLAILLKNFEDNEELSASDGPSPFVRMKTMLSVTAAFKKGKKDTADEAPATPTTEAAPRRDASLFVFAPESPFRKACATLAANPTFDKVIITCILVGALTMACQTPLMDPNMGIVTFFKVLDYVFALIFLVECVAKVVAFGFLLNGPGSYLRDNWNILDFVIVVVSILMLIGDVAGDALPFDVKVFRVLRVARVFRPLRMMTRYPGLKLVLNSLICAIPGAFNVMIVCVLIMVIFAILGQGFFKGTMGACDLEEAEAWQASLVAHPISLRDAVEHDVFGLVNDYAINDLGEPNTQCWVTWDEDWIEKKSYFNPKTRVVSKVVADWENGGRPALIGGDFDETVAAPKPGYSKAVRDHFESHPLGVAALDAALAKDGNLDDFVPTSKDMCRCLFQEESAWMGDGGYYMTFDNTWDAFRLLVEIYSTEGWLDYMYYNADKNGVEMQPMSTGTKLGRAAGRSSTGVQLSGPGASDHGGDESDRGFPRFYSFFFHVMFQFIGGFFAMQLFVGIIIEQFATLKEQAEQEGRSGALMTASQEQWVKTQAFIMQQVKPKKKTRVGPLPAFFRVVESENKALFEGFIMGCIISNGVVMAIDYYGAPTGYVALLEWLNLLFAIIFGVEAVLKVGGIGWTQYWCEGWNRFDFIIVIGTFAGYIVSDPNVSSTDVGGVVSIVRLFRIARIFRVMKSWLEMKKLVNTLLNALPQMMNVGLVLMIFVLIFAILLVEQFAHVGYAGDVHQISNFQHVPVAILTLVKFTTGENWNGYMHDLNANWREGSGCWSKKKFAQIRTKMYAAEPGTMFESGGGYWEEKWCTRGDGGDRPQCPCAGEADNSNYDDAFGYKRGSMNGGVGWASKETCQAFESYKDCCVPLNGCGDRLWAEFIIRFFDILVTGVVLNLFVGIILSAYEEEDEEADLGLSDADLENFVDDWARFDEHATWLLPVADLKDFMQVLDEPMGFGEAYAATDAELEAEILKLKLRVRKGYLDEKNFAESKLHMFDVATALGKRVVAKVAEDEGGDSLLEEEVTAAEDETTVDATPHLKKLFAQKEG</sequence>
<feature type="domain" description="Ion transport" evidence="16">
    <location>
        <begin position="1484"/>
        <end position="1677"/>
    </location>
</feature>
<dbReference type="Gene3D" id="1.10.238.10">
    <property type="entry name" value="EF-hand"/>
    <property type="match status" value="1"/>
</dbReference>
<evidence type="ECO:0000256" key="5">
    <source>
        <dbReference type="ARBA" id="ARBA00022692"/>
    </source>
</evidence>
<feature type="transmembrane region" description="Helical" evidence="15">
    <location>
        <begin position="109"/>
        <end position="130"/>
    </location>
</feature>
<dbReference type="InterPro" id="IPR027359">
    <property type="entry name" value="Volt_channel_dom_sf"/>
</dbReference>
<evidence type="ECO:0000313" key="17">
    <source>
        <dbReference type="EMBL" id="CAH0365187.1"/>
    </source>
</evidence>
<feature type="transmembrane region" description="Helical" evidence="15">
    <location>
        <begin position="1793"/>
        <end position="1814"/>
    </location>
</feature>
<dbReference type="FunFam" id="1.20.120.350:FF:000009">
    <property type="entry name" value="Voltage-dependent T-type calcium channel subunit alpha"/>
    <property type="match status" value="1"/>
</dbReference>
<dbReference type="GO" id="GO:0005891">
    <property type="term" value="C:voltage-gated calcium channel complex"/>
    <property type="evidence" value="ECO:0007669"/>
    <property type="project" value="TreeGrafter"/>
</dbReference>
<evidence type="ECO:0000256" key="4">
    <source>
        <dbReference type="ARBA" id="ARBA00022673"/>
    </source>
</evidence>
<feature type="transmembrane region" description="Helical" evidence="15">
    <location>
        <begin position="894"/>
        <end position="917"/>
    </location>
</feature>
<dbReference type="Gene3D" id="1.20.120.350">
    <property type="entry name" value="Voltage-gated potassium channels. Chain C"/>
    <property type="match status" value="4"/>
</dbReference>
<dbReference type="Gene3D" id="1.10.287.70">
    <property type="match status" value="4"/>
</dbReference>
<feature type="transmembrane region" description="Helical" evidence="15">
    <location>
        <begin position="1547"/>
        <end position="1564"/>
    </location>
</feature>
<feature type="transmembrane region" description="Helical" evidence="15">
    <location>
        <begin position="1483"/>
        <end position="1505"/>
    </location>
</feature>
<dbReference type="InterPro" id="IPR050599">
    <property type="entry name" value="VDCC_alpha-1_subunit"/>
</dbReference>
<dbReference type="EMBL" id="CAKKNE010000001">
    <property type="protein sequence ID" value="CAH0365187.1"/>
    <property type="molecule type" value="Genomic_DNA"/>
</dbReference>
<evidence type="ECO:0000256" key="9">
    <source>
        <dbReference type="ARBA" id="ARBA00022989"/>
    </source>
</evidence>
<keyword evidence="10" id="KW-0406">Ion transport</keyword>
<name>A0A8J2S5I1_9STRA</name>
<feature type="transmembrane region" description="Helical" evidence="15">
    <location>
        <begin position="1000"/>
        <end position="1019"/>
    </location>
</feature>
<organism evidence="17 18">
    <name type="scientific">Pelagomonas calceolata</name>
    <dbReference type="NCBI Taxonomy" id="35677"/>
    <lineage>
        <taxon>Eukaryota</taxon>
        <taxon>Sar</taxon>
        <taxon>Stramenopiles</taxon>
        <taxon>Ochrophyta</taxon>
        <taxon>Pelagophyceae</taxon>
        <taxon>Pelagomonadales</taxon>
        <taxon>Pelagomonadaceae</taxon>
        <taxon>Pelagomonas</taxon>
    </lineage>
</organism>
<keyword evidence="2" id="KW-0813">Transport</keyword>
<evidence type="ECO:0000256" key="10">
    <source>
        <dbReference type="ARBA" id="ARBA00023065"/>
    </source>
</evidence>
<feature type="transmembrane region" description="Helical" evidence="15">
    <location>
        <begin position="142"/>
        <end position="166"/>
    </location>
</feature>
<keyword evidence="8" id="KW-0851">Voltage-gated channel</keyword>
<evidence type="ECO:0000313" key="18">
    <source>
        <dbReference type="Proteomes" id="UP000789595"/>
    </source>
</evidence>
<evidence type="ECO:0000256" key="12">
    <source>
        <dbReference type="ARBA" id="ARBA00023180"/>
    </source>
</evidence>
<keyword evidence="9 15" id="KW-1133">Transmembrane helix</keyword>
<feature type="transmembrane region" description="Helical" evidence="15">
    <location>
        <begin position="557"/>
        <end position="583"/>
    </location>
</feature>
<feature type="region of interest" description="Disordered" evidence="14">
    <location>
        <begin position="1359"/>
        <end position="1387"/>
    </location>
</feature>
<feature type="domain" description="Ion transport" evidence="16">
    <location>
        <begin position="995"/>
        <end position="1431"/>
    </location>
</feature>
<dbReference type="InterPro" id="IPR005821">
    <property type="entry name" value="Ion_trans_dom"/>
</dbReference>
<feature type="transmembrane region" description="Helical" evidence="15">
    <location>
        <begin position="641"/>
        <end position="659"/>
    </location>
</feature>
<evidence type="ECO:0000256" key="11">
    <source>
        <dbReference type="ARBA" id="ARBA00023136"/>
    </source>
</evidence>
<dbReference type="GO" id="GO:0098703">
    <property type="term" value="P:calcium ion import across plasma membrane"/>
    <property type="evidence" value="ECO:0007669"/>
    <property type="project" value="TreeGrafter"/>
</dbReference>
<feature type="transmembrane region" description="Helical" evidence="15">
    <location>
        <begin position="709"/>
        <end position="731"/>
    </location>
</feature>
<evidence type="ECO:0000256" key="15">
    <source>
        <dbReference type="SAM" id="Phobius"/>
    </source>
</evidence>
<evidence type="ECO:0000256" key="6">
    <source>
        <dbReference type="ARBA" id="ARBA00022737"/>
    </source>
</evidence>
<comment type="subcellular location">
    <subcellularLocation>
        <location evidence="1">Membrane</location>
        <topology evidence="1">Multi-pass membrane protein</topology>
    </subcellularLocation>
</comment>
<evidence type="ECO:0000256" key="14">
    <source>
        <dbReference type="SAM" id="MobiDB-lite"/>
    </source>
</evidence>
<proteinExistence type="predicted"/>
<feature type="domain" description="Ion transport" evidence="16">
    <location>
        <begin position="52"/>
        <end position="256"/>
    </location>
</feature>
<feature type="domain" description="Ion transport" evidence="16">
    <location>
        <begin position="641"/>
        <end position="925"/>
    </location>
</feature>
<gene>
    <name evidence="17" type="ORF">PECAL_1P16130</name>
</gene>
<keyword evidence="5 15" id="KW-0812">Transmembrane</keyword>
<feature type="transmembrane region" description="Helical" evidence="15">
    <location>
        <begin position="56"/>
        <end position="74"/>
    </location>
</feature>
<feature type="transmembrane region" description="Helical" evidence="15">
    <location>
        <begin position="1120"/>
        <end position="1149"/>
    </location>
</feature>
<comment type="caution">
    <text evidence="17">The sequence shown here is derived from an EMBL/GenBank/DDBJ whole genome shotgun (WGS) entry which is preliminary data.</text>
</comment>